<dbReference type="EMBL" id="JADNYJ010000005">
    <property type="protein sequence ID" value="KAF8910956.1"/>
    <property type="molecule type" value="Genomic_DNA"/>
</dbReference>
<evidence type="ECO:0000256" key="1">
    <source>
        <dbReference type="SAM" id="MobiDB-lite"/>
    </source>
</evidence>
<feature type="compositionally biased region" description="Acidic residues" evidence="1">
    <location>
        <begin position="110"/>
        <end position="127"/>
    </location>
</feature>
<evidence type="ECO:0000313" key="3">
    <source>
        <dbReference type="EMBL" id="KAF8910956.1"/>
    </source>
</evidence>
<feature type="compositionally biased region" description="Low complexity" evidence="1">
    <location>
        <begin position="1"/>
        <end position="12"/>
    </location>
</feature>
<dbReference type="GO" id="GO:0005634">
    <property type="term" value="C:nucleus"/>
    <property type="evidence" value="ECO:0007669"/>
    <property type="project" value="TreeGrafter"/>
</dbReference>
<dbReference type="Proteomes" id="UP000724874">
    <property type="component" value="Unassembled WGS sequence"/>
</dbReference>
<accession>A0A9P5P0R7</accession>
<dbReference type="PANTHER" id="PTHR14689">
    <property type="entry name" value="PHORBOL-ESTER_DAG-TYPE DOMAIN-CONTAINING PROTEIN"/>
    <property type="match status" value="1"/>
</dbReference>
<gene>
    <name evidence="3" type="ORF">CPB84DRAFT_1723119</name>
</gene>
<protein>
    <recommendedName>
        <fullName evidence="2">DUF4211 domain-containing protein</fullName>
    </recommendedName>
</protein>
<keyword evidence="4" id="KW-1185">Reference proteome</keyword>
<evidence type="ECO:0000313" key="4">
    <source>
        <dbReference type="Proteomes" id="UP000724874"/>
    </source>
</evidence>
<dbReference type="Pfam" id="PF13926">
    <property type="entry name" value="DUF4211"/>
    <property type="match status" value="1"/>
</dbReference>
<sequence>MSSGSVSNNESESPGKKGTPPQVVANDSAAEHSDDGLHHSPKRSRFRLRRSPEPQSSAEEDLAQLAGEVDEDRILESRLRTRKKSKSTFQQNLEKLKRRKMQVKGKGNIEQEDEGQEEEDASDDDDDPKPFKGSKPSSGLQDDDSDLEQSDTYNSSDFIVEDEASTSVQLPAEFSMETHQDISHQFKKVFQFFVHVAAQPSRKRANFMEDRMQDEQYFSVPLQIVRRKLAGIRDSLVASSVWRPEFKKSLEKYPGFDLMYLDFAVPSCDACHLGGRMSTLLGRLSDSPYNRFGFEALPPRRSDKNELKEFHLGRFCARRTQVYHEFSHWEQSLFHSILREIDVLHDKGSLKSFHTVAFFGGKKPPEDLRDADGLCDWLDERKVIDIEWQKLKKMMESAQHLELGDKAGETGD</sequence>
<dbReference type="AlphaFoldDB" id="A0A9P5P0R7"/>
<comment type="caution">
    <text evidence="3">The sequence shown here is derived from an EMBL/GenBank/DDBJ whole genome shotgun (WGS) entry which is preliminary data.</text>
</comment>
<evidence type="ECO:0000259" key="2">
    <source>
        <dbReference type="Pfam" id="PF13926"/>
    </source>
</evidence>
<dbReference type="PANTHER" id="PTHR14689:SF0">
    <property type="entry name" value="COILED-COIL DOMAIN-CONTAINING PROTEIN 82"/>
    <property type="match status" value="1"/>
</dbReference>
<reference evidence="3" key="1">
    <citation type="submission" date="2020-11" db="EMBL/GenBank/DDBJ databases">
        <authorList>
            <consortium name="DOE Joint Genome Institute"/>
            <person name="Ahrendt S."/>
            <person name="Riley R."/>
            <person name="Andreopoulos W."/>
            <person name="LaButti K."/>
            <person name="Pangilinan J."/>
            <person name="Ruiz-duenas F.J."/>
            <person name="Barrasa J.M."/>
            <person name="Sanchez-Garcia M."/>
            <person name="Camarero S."/>
            <person name="Miyauchi S."/>
            <person name="Serrano A."/>
            <person name="Linde D."/>
            <person name="Babiker R."/>
            <person name="Drula E."/>
            <person name="Ayuso-Fernandez I."/>
            <person name="Pacheco R."/>
            <person name="Padilla G."/>
            <person name="Ferreira P."/>
            <person name="Barriuso J."/>
            <person name="Kellner H."/>
            <person name="Castanera R."/>
            <person name="Alfaro M."/>
            <person name="Ramirez L."/>
            <person name="Pisabarro A.G."/>
            <person name="Kuo A."/>
            <person name="Tritt A."/>
            <person name="Lipzen A."/>
            <person name="He G."/>
            <person name="Yan M."/>
            <person name="Ng V."/>
            <person name="Cullen D."/>
            <person name="Martin F."/>
            <person name="Rosso M.-N."/>
            <person name="Henrissat B."/>
            <person name="Hibbett D."/>
            <person name="Martinez A.T."/>
            <person name="Grigoriev I.V."/>
        </authorList>
    </citation>
    <scope>NUCLEOTIDE SEQUENCE</scope>
    <source>
        <strain evidence="3">AH 44721</strain>
    </source>
</reference>
<proteinExistence type="predicted"/>
<organism evidence="3 4">
    <name type="scientific">Gymnopilus junonius</name>
    <name type="common">Spectacular rustgill mushroom</name>
    <name type="synonym">Gymnopilus spectabilis subsp. junonius</name>
    <dbReference type="NCBI Taxonomy" id="109634"/>
    <lineage>
        <taxon>Eukaryota</taxon>
        <taxon>Fungi</taxon>
        <taxon>Dikarya</taxon>
        <taxon>Basidiomycota</taxon>
        <taxon>Agaricomycotina</taxon>
        <taxon>Agaricomycetes</taxon>
        <taxon>Agaricomycetidae</taxon>
        <taxon>Agaricales</taxon>
        <taxon>Agaricineae</taxon>
        <taxon>Hymenogastraceae</taxon>
        <taxon>Gymnopilus</taxon>
    </lineage>
</organism>
<feature type="compositionally biased region" description="Basic residues" evidence="1">
    <location>
        <begin position="39"/>
        <end position="49"/>
    </location>
</feature>
<feature type="compositionally biased region" description="Acidic residues" evidence="1">
    <location>
        <begin position="58"/>
        <end position="71"/>
    </location>
</feature>
<feature type="compositionally biased region" description="Basic and acidic residues" evidence="1">
    <location>
        <begin position="29"/>
        <end position="38"/>
    </location>
</feature>
<name>A0A9P5P0R7_GYMJU</name>
<dbReference type="InterPro" id="IPR025451">
    <property type="entry name" value="DUF4211"/>
</dbReference>
<feature type="region of interest" description="Disordered" evidence="1">
    <location>
        <begin position="1"/>
        <end position="151"/>
    </location>
</feature>
<feature type="domain" description="DUF4211" evidence="2">
    <location>
        <begin position="157"/>
        <end position="291"/>
    </location>
</feature>
<dbReference type="OrthoDB" id="21499at2759"/>